<dbReference type="GO" id="GO:0005886">
    <property type="term" value="C:plasma membrane"/>
    <property type="evidence" value="ECO:0007669"/>
    <property type="project" value="UniProtKB-SubCell"/>
</dbReference>
<dbReference type="EMBL" id="SHKO01000003">
    <property type="protein sequence ID" value="RZT92952.1"/>
    <property type="molecule type" value="Genomic_DNA"/>
</dbReference>
<name>A0A4Q7VDG4_9BURK</name>
<dbReference type="CDD" id="cd03257">
    <property type="entry name" value="ABC_NikE_OppD_transporters"/>
    <property type="match status" value="1"/>
</dbReference>
<evidence type="ECO:0000256" key="3">
    <source>
        <dbReference type="ARBA" id="ARBA00022448"/>
    </source>
</evidence>
<dbReference type="PANTHER" id="PTHR43297:SF7">
    <property type="entry name" value="D,D-DIPEPTIDE TRANSPORT ATP-BINDING PROTEIN DDPD-RELATED"/>
    <property type="match status" value="1"/>
</dbReference>
<accession>A0A4Q7VDG4</accession>
<dbReference type="SUPFAM" id="SSF52540">
    <property type="entry name" value="P-loop containing nucleoside triphosphate hydrolases"/>
    <property type="match status" value="1"/>
</dbReference>
<evidence type="ECO:0000256" key="4">
    <source>
        <dbReference type="ARBA" id="ARBA00022475"/>
    </source>
</evidence>
<dbReference type="PROSITE" id="PS00211">
    <property type="entry name" value="ABC_TRANSPORTER_1"/>
    <property type="match status" value="1"/>
</dbReference>
<dbReference type="Pfam" id="PF08352">
    <property type="entry name" value="oligo_HPY"/>
    <property type="match status" value="1"/>
</dbReference>
<dbReference type="PANTHER" id="PTHR43297">
    <property type="entry name" value="OLIGOPEPTIDE TRANSPORT ATP-BINDING PROTEIN APPD"/>
    <property type="match status" value="1"/>
</dbReference>
<keyword evidence="5" id="KW-0547">Nucleotide-binding</keyword>
<dbReference type="SMART" id="SM00382">
    <property type="entry name" value="AAA"/>
    <property type="match status" value="1"/>
</dbReference>
<dbReference type="InterPro" id="IPR013563">
    <property type="entry name" value="Oligopep_ABC_C"/>
</dbReference>
<keyword evidence="7" id="KW-0472">Membrane</keyword>
<dbReference type="GO" id="GO:0005524">
    <property type="term" value="F:ATP binding"/>
    <property type="evidence" value="ECO:0007669"/>
    <property type="project" value="UniProtKB-KW"/>
</dbReference>
<evidence type="ECO:0000313" key="10">
    <source>
        <dbReference type="Proteomes" id="UP000293398"/>
    </source>
</evidence>
<keyword evidence="4" id="KW-1003">Cell membrane</keyword>
<keyword evidence="3" id="KW-0813">Transport</keyword>
<dbReference type="RefSeq" id="WP_130304781.1">
    <property type="nucleotide sequence ID" value="NZ_SHKO01000003.1"/>
</dbReference>
<reference evidence="9 10" key="1">
    <citation type="submission" date="2019-02" db="EMBL/GenBank/DDBJ databases">
        <title>Genomic Encyclopedia of Type Strains, Phase IV (KMG-IV): sequencing the most valuable type-strain genomes for metagenomic binning, comparative biology and taxonomic classification.</title>
        <authorList>
            <person name="Goeker M."/>
        </authorList>
    </citation>
    <scope>NUCLEOTIDE SEQUENCE [LARGE SCALE GENOMIC DNA]</scope>
    <source>
        <strain evidence="9 10">DSM 23814</strain>
    </source>
</reference>
<dbReference type="InterPro" id="IPR017871">
    <property type="entry name" value="ABC_transporter-like_CS"/>
</dbReference>
<organism evidence="9 10">
    <name type="scientific">Advenella incenata</name>
    <dbReference type="NCBI Taxonomy" id="267800"/>
    <lineage>
        <taxon>Bacteria</taxon>
        <taxon>Pseudomonadati</taxon>
        <taxon>Pseudomonadota</taxon>
        <taxon>Betaproteobacteria</taxon>
        <taxon>Burkholderiales</taxon>
        <taxon>Alcaligenaceae</taxon>
    </lineage>
</organism>
<evidence type="ECO:0000259" key="8">
    <source>
        <dbReference type="PROSITE" id="PS50893"/>
    </source>
</evidence>
<dbReference type="PROSITE" id="PS50893">
    <property type="entry name" value="ABC_TRANSPORTER_2"/>
    <property type="match status" value="1"/>
</dbReference>
<dbReference type="GO" id="GO:0055085">
    <property type="term" value="P:transmembrane transport"/>
    <property type="evidence" value="ECO:0007669"/>
    <property type="project" value="UniProtKB-ARBA"/>
</dbReference>
<evidence type="ECO:0000256" key="7">
    <source>
        <dbReference type="ARBA" id="ARBA00023136"/>
    </source>
</evidence>
<dbReference type="GO" id="GO:0015833">
    <property type="term" value="P:peptide transport"/>
    <property type="evidence" value="ECO:0007669"/>
    <property type="project" value="InterPro"/>
</dbReference>
<evidence type="ECO:0000256" key="1">
    <source>
        <dbReference type="ARBA" id="ARBA00004417"/>
    </source>
</evidence>
<keyword evidence="6 9" id="KW-0067">ATP-binding</keyword>
<dbReference type="Pfam" id="PF00005">
    <property type="entry name" value="ABC_tran"/>
    <property type="match status" value="1"/>
</dbReference>
<dbReference type="GO" id="GO:0016887">
    <property type="term" value="F:ATP hydrolysis activity"/>
    <property type="evidence" value="ECO:0007669"/>
    <property type="project" value="InterPro"/>
</dbReference>
<evidence type="ECO:0000256" key="2">
    <source>
        <dbReference type="ARBA" id="ARBA00005417"/>
    </source>
</evidence>
<dbReference type="OrthoDB" id="9802772at2"/>
<comment type="caution">
    <text evidence="9">The sequence shown here is derived from an EMBL/GenBank/DDBJ whole genome shotgun (WGS) entry which is preliminary data.</text>
</comment>
<comment type="subcellular location">
    <subcellularLocation>
        <location evidence="1">Cell inner membrane</location>
        <topology evidence="1">Peripheral membrane protein</topology>
    </subcellularLocation>
</comment>
<dbReference type="Proteomes" id="UP000293398">
    <property type="component" value="Unassembled WGS sequence"/>
</dbReference>
<dbReference type="AlphaFoldDB" id="A0A4Q7VDG4"/>
<dbReference type="InterPro" id="IPR003593">
    <property type="entry name" value="AAA+_ATPase"/>
</dbReference>
<evidence type="ECO:0000256" key="6">
    <source>
        <dbReference type="ARBA" id="ARBA00022840"/>
    </source>
</evidence>
<feature type="domain" description="ABC transporter" evidence="8">
    <location>
        <begin position="27"/>
        <end position="278"/>
    </location>
</feature>
<dbReference type="InterPro" id="IPR003439">
    <property type="entry name" value="ABC_transporter-like_ATP-bd"/>
</dbReference>
<dbReference type="InterPro" id="IPR050388">
    <property type="entry name" value="ABC_Ni/Peptide_Import"/>
</dbReference>
<proteinExistence type="inferred from homology"/>
<evidence type="ECO:0000256" key="5">
    <source>
        <dbReference type="ARBA" id="ARBA00022741"/>
    </source>
</evidence>
<dbReference type="NCBIfam" id="TIGR01727">
    <property type="entry name" value="oligo_HPY"/>
    <property type="match status" value="1"/>
</dbReference>
<comment type="similarity">
    <text evidence="2">Belongs to the ABC transporter superfamily.</text>
</comment>
<evidence type="ECO:0000313" key="9">
    <source>
        <dbReference type="EMBL" id="RZT92952.1"/>
    </source>
</evidence>
<dbReference type="FunFam" id="3.40.50.300:FF:000016">
    <property type="entry name" value="Oligopeptide ABC transporter ATP-binding component"/>
    <property type="match status" value="1"/>
</dbReference>
<dbReference type="InterPro" id="IPR027417">
    <property type="entry name" value="P-loop_NTPase"/>
</dbReference>
<keyword evidence="10" id="KW-1185">Reference proteome</keyword>
<protein>
    <submittedName>
        <fullName evidence="9">Peptide/nickel transport system ATP-binding protein</fullName>
    </submittedName>
</protein>
<gene>
    <name evidence="9" type="ORF">EV681_3715</name>
</gene>
<sequence>MTPNSQLNTSRHVAASAAGQDSIPPVLDIDNLHIEFPIYRGAVRALNGVTIRVQPGEIVGIVGESGSGKSVTAMMSMRLIAQHNYVVRKGSIHKSGKNILDASEKQMRQIRGSDMAMIFQEPMTALNPTMRVGRQITDVIRKHTALSPKQARERAISLLRDMHIADPEQVFDAYPFELSGGMRQRIMIALAFSCDPSLLIADEPTTALDVTVQKQVLMLLRERARKTGTAILLITHDMAVVSQFCERIYVMYAGSVVEQGAAADVIHRPNHPYTRGLLGALPENASPGAPLLAIAGQVPNLANLPDGCAFRNRCSLQGQACSQIPALTPVAGSSGHTAACWMTGREEHNA</sequence>
<dbReference type="Gene3D" id="3.40.50.300">
    <property type="entry name" value="P-loop containing nucleotide triphosphate hydrolases"/>
    <property type="match status" value="1"/>
</dbReference>